<evidence type="ECO:0000313" key="4">
    <source>
        <dbReference type="Proteomes" id="UP001596368"/>
    </source>
</evidence>
<evidence type="ECO:0000256" key="1">
    <source>
        <dbReference type="SAM" id="MobiDB-lite"/>
    </source>
</evidence>
<dbReference type="InterPro" id="IPR007214">
    <property type="entry name" value="YbaK/aa-tRNA-synth-assoc-dom"/>
</dbReference>
<dbReference type="GeneID" id="81121573"/>
<dbReference type="Pfam" id="PF04073">
    <property type="entry name" value="tRNA_edit"/>
    <property type="match status" value="1"/>
</dbReference>
<reference evidence="3 4" key="1">
    <citation type="journal article" date="2019" name="Int. J. Syst. Evol. Microbiol.">
        <title>The Global Catalogue of Microorganisms (GCM) 10K type strain sequencing project: providing services to taxonomists for standard genome sequencing and annotation.</title>
        <authorList>
            <consortium name="The Broad Institute Genomics Platform"/>
            <consortium name="The Broad Institute Genome Sequencing Center for Infectious Disease"/>
            <person name="Wu L."/>
            <person name="Ma J."/>
        </authorList>
    </citation>
    <scope>NUCLEOTIDE SEQUENCE [LARGE SCALE GENOMIC DNA]</scope>
    <source>
        <strain evidence="3 4">DT92</strain>
    </source>
</reference>
<sequence length="80" mass="8795">MEADAVDTASPDPVEAATGWSIGGVPPFGRDESLPTYPDDSLLDHDRIWGPQGRRTPISRCLRRYPPDRVAHGRVDVRVA</sequence>
<dbReference type="RefSeq" id="WP_284014337.1">
    <property type="nucleotide sequence ID" value="NZ_CP126156.1"/>
</dbReference>
<dbReference type="Gene3D" id="3.90.960.10">
    <property type="entry name" value="YbaK/aminoacyl-tRNA synthetase-associated domain"/>
    <property type="match status" value="1"/>
</dbReference>
<dbReference type="AlphaFoldDB" id="A0ABD5XNQ2"/>
<accession>A0ABD5XNQ2</accession>
<keyword evidence="4" id="KW-1185">Reference proteome</keyword>
<dbReference type="Proteomes" id="UP001596368">
    <property type="component" value="Unassembled WGS sequence"/>
</dbReference>
<feature type="domain" description="YbaK/aminoacyl-tRNA synthetase-associated" evidence="2">
    <location>
        <begin position="4"/>
        <end position="56"/>
    </location>
</feature>
<evidence type="ECO:0000313" key="3">
    <source>
        <dbReference type="EMBL" id="MFC7136688.1"/>
    </source>
</evidence>
<feature type="region of interest" description="Disordered" evidence="1">
    <location>
        <begin position="1"/>
        <end position="50"/>
    </location>
</feature>
<dbReference type="EMBL" id="JBHSZG010000001">
    <property type="protein sequence ID" value="MFC7136688.1"/>
    <property type="molecule type" value="Genomic_DNA"/>
</dbReference>
<dbReference type="InterPro" id="IPR036754">
    <property type="entry name" value="YbaK/aa-tRNA-synt-asso_dom_sf"/>
</dbReference>
<proteinExistence type="predicted"/>
<dbReference type="SUPFAM" id="SSF55826">
    <property type="entry name" value="YbaK/ProRS associated domain"/>
    <property type="match status" value="1"/>
</dbReference>
<protein>
    <submittedName>
        <fullName evidence="3">YbaK/EbsC family protein</fullName>
    </submittedName>
</protein>
<gene>
    <name evidence="3" type="ORF">ACFQRB_09615</name>
</gene>
<dbReference type="GO" id="GO:0006399">
    <property type="term" value="P:tRNA metabolic process"/>
    <property type="evidence" value="ECO:0007669"/>
    <property type="project" value="UniProtKB-ARBA"/>
</dbReference>
<organism evidence="3 4">
    <name type="scientific">Halobaculum litoreum</name>
    <dbReference type="NCBI Taxonomy" id="3031998"/>
    <lineage>
        <taxon>Archaea</taxon>
        <taxon>Methanobacteriati</taxon>
        <taxon>Methanobacteriota</taxon>
        <taxon>Stenosarchaea group</taxon>
        <taxon>Halobacteria</taxon>
        <taxon>Halobacteriales</taxon>
        <taxon>Haloferacaceae</taxon>
        <taxon>Halobaculum</taxon>
    </lineage>
</organism>
<name>A0ABD5XNQ2_9EURY</name>
<comment type="caution">
    <text evidence="3">The sequence shown here is derived from an EMBL/GenBank/DDBJ whole genome shotgun (WGS) entry which is preliminary data.</text>
</comment>
<evidence type="ECO:0000259" key="2">
    <source>
        <dbReference type="Pfam" id="PF04073"/>
    </source>
</evidence>